<dbReference type="EMBL" id="LN651282">
    <property type="protein sequence ID" value="CEJ18166.1"/>
    <property type="molecule type" value="Genomic_DNA"/>
</dbReference>
<organism evidence="1 2">
    <name type="scientific">Ralstonia solanacearum IPO1609</name>
    <dbReference type="NCBI Taxonomy" id="564066"/>
    <lineage>
        <taxon>Bacteria</taxon>
        <taxon>Pseudomonadati</taxon>
        <taxon>Pseudomonadota</taxon>
        <taxon>Betaproteobacteria</taxon>
        <taxon>Burkholderiales</taxon>
        <taxon>Burkholderiaceae</taxon>
        <taxon>Ralstonia</taxon>
        <taxon>Ralstonia solanacearum species complex</taxon>
    </lineage>
</organism>
<reference evidence="1" key="2">
    <citation type="submission" date="2022-04" db="EMBL/GenBank/DDBJ databases">
        <title>Genomic draft of R. solanacearum strain IPO1609, a phylotype IIB1/biovar 2/race 3 strain isolated from potato in Europe.</title>
        <authorList>
            <person name="Boucher C."/>
            <person name="Carrere S."/>
            <person name="Dossat C."/>
            <person name="Elbaz M."/>
            <person name="Genin S."/>
            <person name="Gouzy J."/>
            <person name="Prior P."/>
            <person name="Segurens B."/>
            <person name="Wincker P."/>
        </authorList>
    </citation>
    <scope>NUCLEOTIDE SEQUENCE</scope>
    <source>
        <strain evidence="1">IPO1609</strain>
    </source>
</reference>
<dbReference type="AlphaFoldDB" id="A0ABF7R9G9"/>
<dbReference type="InterPro" id="IPR006311">
    <property type="entry name" value="TAT_signal"/>
</dbReference>
<sequence>MFSMREQSFRCDVIYLMVATIYSGFKRKNTSATEHQAKEPIMNTRLATAFSRRTLLAAVAMLSASAALLSAQPAAAAQGSVDPYTQGAVAKADPYTDGAAKFDVYTQGAAAKTDPYTQGGDRQADTYGYLSWNGDTSYPNDASRA</sequence>
<accession>A0ABF7R9G9</accession>
<protein>
    <submittedName>
        <fullName evidence="1">Twin-arginine translocation pathway signal protein</fullName>
    </submittedName>
</protein>
<dbReference type="Proteomes" id="UP000053470">
    <property type="component" value="Unassembled WGS sequence"/>
</dbReference>
<dbReference type="PROSITE" id="PS51318">
    <property type="entry name" value="TAT"/>
    <property type="match status" value="1"/>
</dbReference>
<evidence type="ECO:0000313" key="2">
    <source>
        <dbReference type="Proteomes" id="UP000053470"/>
    </source>
</evidence>
<proteinExistence type="predicted"/>
<keyword evidence="2" id="KW-1185">Reference proteome</keyword>
<gene>
    <name evidence="1" type="ORF">RSIPO_00341</name>
</gene>
<name>A0ABF7R9G9_RALSL</name>
<reference evidence="1" key="1">
    <citation type="submission" date="2014-11" db="EMBL/GenBank/DDBJ databases">
        <authorList>
            <person name="Genoscope - CEA"/>
        </authorList>
    </citation>
    <scope>NUCLEOTIDE SEQUENCE</scope>
    <source>
        <strain evidence="1">IPO1609</strain>
    </source>
</reference>
<evidence type="ECO:0000313" key="1">
    <source>
        <dbReference type="EMBL" id="CEJ18166.1"/>
    </source>
</evidence>